<sequence>MTVSAKQVYPVNGEKASSEIGVFIKSGGIILSASTNNLDKDLYNAKGQQQYFKFLHVGVGGNLVYLTPENEVDVFFDLPSGGFFPLHGYQVLSSASVNTYDEFGNIASNETVSTTCSNITWHGGE</sequence>
<reference evidence="1" key="1">
    <citation type="submission" date="2020-05" db="EMBL/GenBank/DDBJ databases">
        <authorList>
            <person name="Chiriac C."/>
            <person name="Salcher M."/>
            <person name="Ghai R."/>
            <person name="Kavagutti S V."/>
        </authorList>
    </citation>
    <scope>NUCLEOTIDE SEQUENCE</scope>
</reference>
<name>A0A6J5S4E8_9CAUD</name>
<evidence type="ECO:0000313" key="1">
    <source>
        <dbReference type="EMBL" id="CAB4202104.1"/>
    </source>
</evidence>
<protein>
    <submittedName>
        <fullName evidence="1">Uncharacterized protein</fullName>
    </submittedName>
</protein>
<proteinExistence type="predicted"/>
<organism evidence="1">
    <name type="scientific">uncultured Caudovirales phage</name>
    <dbReference type="NCBI Taxonomy" id="2100421"/>
    <lineage>
        <taxon>Viruses</taxon>
        <taxon>Duplodnaviria</taxon>
        <taxon>Heunggongvirae</taxon>
        <taxon>Uroviricota</taxon>
        <taxon>Caudoviricetes</taxon>
        <taxon>Peduoviridae</taxon>
        <taxon>Maltschvirus</taxon>
        <taxon>Maltschvirus maltsch</taxon>
    </lineage>
</organism>
<dbReference type="EMBL" id="LR797308">
    <property type="protein sequence ID" value="CAB4202104.1"/>
    <property type="molecule type" value="Genomic_DNA"/>
</dbReference>
<gene>
    <name evidence="1" type="ORF">UFOVP1361_67</name>
</gene>
<accession>A0A6J5S4E8</accession>